<reference evidence="1 2" key="2">
    <citation type="journal article" date="2010" name="Stand. Genomic Sci.">
        <title>Complete genome sequence of Gordonia bronchialis type strain (3410).</title>
        <authorList>
            <person name="Ivanova N."/>
            <person name="Sikorski J."/>
            <person name="Jando M."/>
            <person name="Lapidus A."/>
            <person name="Nolan M."/>
            <person name="Lucas S."/>
            <person name="Del Rio T.G."/>
            <person name="Tice H."/>
            <person name="Copeland A."/>
            <person name="Cheng J.F."/>
            <person name="Chen F."/>
            <person name="Bruce D."/>
            <person name="Goodwin L."/>
            <person name="Pitluck S."/>
            <person name="Mavromatis K."/>
            <person name="Ovchinnikova G."/>
            <person name="Pati A."/>
            <person name="Chen A."/>
            <person name="Palaniappan K."/>
            <person name="Land M."/>
            <person name="Hauser L."/>
            <person name="Chang Y.J."/>
            <person name="Jeffries C.D."/>
            <person name="Chain P."/>
            <person name="Saunders E."/>
            <person name="Han C."/>
            <person name="Detter J.C."/>
            <person name="Brettin T."/>
            <person name="Rohde M."/>
            <person name="Goker M."/>
            <person name="Bristow J."/>
            <person name="Eisen J.A."/>
            <person name="Markowitz V."/>
            <person name="Hugenholtz P."/>
            <person name="Klenk H.P."/>
            <person name="Kyrpides N.C."/>
        </authorList>
    </citation>
    <scope>NUCLEOTIDE SEQUENCE [LARGE SCALE GENOMIC DNA]</scope>
    <source>
        <strain evidence="2">ATCC 25592 / DSM 43247 / BCRC 13721 / JCM 3198 / KCTC 3076 / NBRC 16047 / NCTC 10667</strain>
    </source>
</reference>
<dbReference type="EMBL" id="CP001802">
    <property type="protein sequence ID" value="ACY20624.1"/>
    <property type="molecule type" value="Genomic_DNA"/>
</dbReference>
<dbReference type="Proteomes" id="UP000001219">
    <property type="component" value="Chromosome"/>
</dbReference>
<protein>
    <submittedName>
        <fullName evidence="1">Uncharacterized protein</fullName>
    </submittedName>
</protein>
<dbReference type="RefSeq" id="WP_012833194.1">
    <property type="nucleotide sequence ID" value="NC_013441.1"/>
</dbReference>
<dbReference type="OrthoDB" id="4366353at2"/>
<accession>D0L5U5</accession>
<gene>
    <name evidence="1" type="ordered locus">Gbro_1337</name>
</gene>
<proteinExistence type="predicted"/>
<keyword evidence="2" id="KW-1185">Reference proteome</keyword>
<dbReference type="STRING" id="526226.Gbro_1337"/>
<evidence type="ECO:0000313" key="2">
    <source>
        <dbReference type="Proteomes" id="UP000001219"/>
    </source>
</evidence>
<organism evidence="1 2">
    <name type="scientific">Gordonia bronchialis (strain ATCC 25592 / DSM 43247 / BCRC 13721 / JCM 3198 / KCTC 3076 / NBRC 16047 / NCTC 10667)</name>
    <name type="common">Rhodococcus bronchialis</name>
    <dbReference type="NCBI Taxonomy" id="526226"/>
    <lineage>
        <taxon>Bacteria</taxon>
        <taxon>Bacillati</taxon>
        <taxon>Actinomycetota</taxon>
        <taxon>Actinomycetes</taxon>
        <taxon>Mycobacteriales</taxon>
        <taxon>Gordoniaceae</taxon>
        <taxon>Gordonia</taxon>
    </lineage>
</organism>
<name>D0L5U5_GORB4</name>
<sequence length="525" mass="56083">MKKQSIVLPALVAAVGVIALVAALVVSFIPFSKAGASAPTAAFRAQADLDAVLFKLATSPAAKFTGKLDYKASRTGVSGTVEFTDLTATSSNNVQGTISVGGQQGEYRQIGNRYFVSAPQAFWPPLLTSEQKNKLDLAPLDRKWAEATYASLPNLGVQLSSNNLAGIVGNTEQSSPPKLGAPIRKTDVELPDDRFWPESDPAVTFEGDNLVRVGEWTVTYDPQSKTITHLKGTYQRFNDSFTLDTSVTPLTTEQTNALFGAQRAIANDLTTVPAPGVRPSQSNAITVQANGSSCALEGSGQRCSWTVTASGDTNFRLYTPGHFNFGVTATFLRDGRPDGGTCQVVIRADVNGKGSATCSTSVISLGGRVVRIVPDYRYLGFTDSNADQINELIDNTQKRTTTAAHYVRTGSKRPDAAKFDTSINALPSFYAVEYGNYQFDGIATDGGLVMTFGPGYAEHIHNGVLDADWAGTNAIAEQLDKQLAAVGDQTLYYYTAEETMSTALIALAKARGHDGKVKVYYSPTT</sequence>
<evidence type="ECO:0000313" key="1">
    <source>
        <dbReference type="EMBL" id="ACY20624.1"/>
    </source>
</evidence>
<dbReference type="AlphaFoldDB" id="D0L5U5"/>
<dbReference type="KEGG" id="gbr:Gbro_1337"/>
<dbReference type="eggNOG" id="ENOG5033PF8">
    <property type="taxonomic scope" value="Bacteria"/>
</dbReference>
<dbReference type="HOGENOM" id="CLU_528695_0_0_11"/>
<reference evidence="2" key="1">
    <citation type="submission" date="2009-10" db="EMBL/GenBank/DDBJ databases">
        <title>The complete chromosome of Gordonia bronchialis DSM 43247.</title>
        <authorList>
            <consortium name="US DOE Joint Genome Institute (JGI-PGF)"/>
            <person name="Lucas S."/>
            <person name="Copeland A."/>
            <person name="Lapidus A."/>
            <person name="Glavina del Rio T."/>
            <person name="Dalin E."/>
            <person name="Tice H."/>
            <person name="Bruce D."/>
            <person name="Goodwin L."/>
            <person name="Pitluck S."/>
            <person name="Kyrpides N."/>
            <person name="Mavromatis K."/>
            <person name="Ivanova N."/>
            <person name="Ovchinnikova G."/>
            <person name="Saunders E."/>
            <person name="Brettin T."/>
            <person name="Detter J.C."/>
            <person name="Han C."/>
            <person name="Larimer F."/>
            <person name="Land M."/>
            <person name="Hauser L."/>
            <person name="Markowitz V."/>
            <person name="Cheng J.-F."/>
            <person name="Hugenholtz P."/>
            <person name="Woyke T."/>
            <person name="Wu D."/>
            <person name="Jando M."/>
            <person name="Schneider S."/>
            <person name="Goeker M."/>
            <person name="Klenk H.-P."/>
            <person name="Eisen J.A."/>
        </authorList>
    </citation>
    <scope>NUCLEOTIDE SEQUENCE [LARGE SCALE GENOMIC DNA]</scope>
    <source>
        <strain evidence="2">ATCC 25592 / DSM 43247 / BCRC 13721 / JCM 3198 / KCTC 3076 / NBRC 16047 / NCTC 10667</strain>
    </source>
</reference>